<keyword evidence="7" id="KW-0223">Dioxygenase</keyword>
<dbReference type="Proteomes" id="UP000007110">
    <property type="component" value="Unassembled WGS sequence"/>
</dbReference>
<dbReference type="InterPro" id="IPR038492">
    <property type="entry name" value="GBBH-like_N_sf"/>
</dbReference>
<keyword evidence="5" id="KW-0479">Metal-binding</keyword>
<dbReference type="KEGG" id="spu:587148"/>
<dbReference type="FunFam" id="3.60.130.10:FF:000001">
    <property type="entry name" value="Trimethyllysine dioxygenase, mitochondrial"/>
    <property type="match status" value="1"/>
</dbReference>
<dbReference type="PANTHER" id="PTHR10696">
    <property type="entry name" value="GAMMA-BUTYROBETAINE HYDROXYLASE-RELATED"/>
    <property type="match status" value="1"/>
</dbReference>
<keyword evidence="6" id="KW-0124">Carnitine biosynthesis</keyword>
<dbReference type="Pfam" id="PF06155">
    <property type="entry name" value="GBBH-like_N"/>
    <property type="match status" value="1"/>
</dbReference>
<dbReference type="CDD" id="cd00250">
    <property type="entry name" value="CAS_like"/>
    <property type="match status" value="1"/>
</dbReference>
<dbReference type="InterPro" id="IPR042098">
    <property type="entry name" value="TauD-like_sf"/>
</dbReference>
<dbReference type="EnsemblMetazoa" id="XM_030989656">
    <property type="protein sequence ID" value="XP_030845516"/>
    <property type="gene ID" value="LOC587148"/>
</dbReference>
<keyword evidence="8" id="KW-0560">Oxidoreductase</keyword>
<evidence type="ECO:0000313" key="12">
    <source>
        <dbReference type="EnsemblMetazoa" id="XP_030845515"/>
    </source>
</evidence>
<dbReference type="Pfam" id="PF02668">
    <property type="entry name" value="TauD"/>
    <property type="match status" value="1"/>
</dbReference>
<feature type="domain" description="TauD/TfdA-like" evidence="10">
    <location>
        <begin position="114"/>
        <end position="375"/>
    </location>
</feature>
<dbReference type="RefSeq" id="XP_030845514.1">
    <property type="nucleotide sequence ID" value="XM_030989654.1"/>
</dbReference>
<dbReference type="GO" id="GO:0008336">
    <property type="term" value="F:gamma-butyrobetaine dioxygenase activity"/>
    <property type="evidence" value="ECO:0000318"/>
    <property type="project" value="GO_Central"/>
</dbReference>
<evidence type="ECO:0000259" key="10">
    <source>
        <dbReference type="Pfam" id="PF02668"/>
    </source>
</evidence>
<dbReference type="OrthoDB" id="406634at2759"/>
<dbReference type="EnsemblMetazoa" id="XM_030989655">
    <property type="protein sequence ID" value="XP_030845515"/>
    <property type="gene ID" value="LOC587148"/>
</dbReference>
<evidence type="ECO:0000256" key="7">
    <source>
        <dbReference type="ARBA" id="ARBA00022964"/>
    </source>
</evidence>
<name>A0A7M7P503_STRPU</name>
<dbReference type="GO" id="GO:0046872">
    <property type="term" value="F:metal ion binding"/>
    <property type="evidence" value="ECO:0007669"/>
    <property type="project" value="UniProtKB-KW"/>
</dbReference>
<dbReference type="UniPathway" id="UPA00118"/>
<dbReference type="SUPFAM" id="SSF51197">
    <property type="entry name" value="Clavaminate synthase-like"/>
    <property type="match status" value="1"/>
</dbReference>
<comment type="cofactor">
    <cofactor evidence="2">
        <name>L-ascorbate</name>
        <dbReference type="ChEBI" id="CHEBI:38290"/>
    </cofactor>
</comment>
<dbReference type="OMA" id="YPWRWLM"/>
<evidence type="ECO:0000256" key="1">
    <source>
        <dbReference type="ARBA" id="ARBA00001954"/>
    </source>
</evidence>
<keyword evidence="13" id="KW-1185">Reference proteome</keyword>
<evidence type="ECO:0000256" key="8">
    <source>
        <dbReference type="ARBA" id="ARBA00023002"/>
    </source>
</evidence>
<comment type="cofactor">
    <cofactor evidence="1">
        <name>Fe(2+)</name>
        <dbReference type="ChEBI" id="CHEBI:29033"/>
    </cofactor>
</comment>
<feature type="domain" description="Gamma-butyrobetaine hydroxylase-like N-terminal" evidence="11">
    <location>
        <begin position="18"/>
        <end position="97"/>
    </location>
</feature>
<dbReference type="Gene3D" id="3.60.130.10">
    <property type="entry name" value="Clavaminate synthase-like"/>
    <property type="match status" value="1"/>
</dbReference>
<reference evidence="12" key="2">
    <citation type="submission" date="2021-01" db="UniProtKB">
        <authorList>
            <consortium name="EnsemblMetazoa"/>
        </authorList>
    </citation>
    <scope>IDENTIFICATION</scope>
</reference>
<evidence type="ECO:0000256" key="6">
    <source>
        <dbReference type="ARBA" id="ARBA00022873"/>
    </source>
</evidence>
<keyword evidence="9" id="KW-0408">Iron</keyword>
<protein>
    <recommendedName>
        <fullName evidence="14">Gamma-butyrobetaine dioxygenase</fullName>
    </recommendedName>
</protein>
<reference evidence="13" key="1">
    <citation type="submission" date="2015-02" db="EMBL/GenBank/DDBJ databases">
        <title>Genome sequencing for Strongylocentrotus purpuratus.</title>
        <authorList>
            <person name="Murali S."/>
            <person name="Liu Y."/>
            <person name="Vee V."/>
            <person name="English A."/>
            <person name="Wang M."/>
            <person name="Skinner E."/>
            <person name="Han Y."/>
            <person name="Muzny D.M."/>
            <person name="Worley K.C."/>
            <person name="Gibbs R.A."/>
        </authorList>
    </citation>
    <scope>NUCLEOTIDE SEQUENCE</scope>
</reference>
<dbReference type="FunCoup" id="A0A7M7P503">
    <property type="interactions" value="393"/>
</dbReference>
<dbReference type="InterPro" id="IPR010376">
    <property type="entry name" value="GBBH-like_N"/>
</dbReference>
<sequence length="398" mass="45587">MDASDQTPQLTVVKRCSDCYEVVWGDGYTGRYPFVWLRDNCRCSGCYYPSSKQRSVLLSDIDVEMEPEREELIVDGQEMKIFWPDDHVSPFPSRWLYLNRFDKTNFDPVSQLVPKPWGSEQVNELLRFDYKEVMEDSRVLRDWLRSLVVSGIALLTGAPKETGVIESIGKRVGHLRTTMYGHTFEVLAIASSSNLAYTTLKLGLHVDLPLYEVPPSVQMLHCIKQCETVGGESQFCDALKVTNDLKESDPEFYNTLTRVKVDIRLRGKDYIPYHFQYARPIIELDDEGKFKAITHNNGVRAPYMNLPVADVKSWYKSLSCLDGKLNAKENMIQFKLKEGDVVTFNNNRVMHGRSSFQLAQDQDEGKKTRHLAGGYLSWDVINSSIRLLDEELDDIAIL</sequence>
<evidence type="ECO:0000256" key="2">
    <source>
        <dbReference type="ARBA" id="ARBA00001961"/>
    </source>
</evidence>
<evidence type="ECO:0000256" key="3">
    <source>
        <dbReference type="ARBA" id="ARBA00005022"/>
    </source>
</evidence>
<dbReference type="InterPro" id="IPR050411">
    <property type="entry name" value="AlphaKG_dependent_hydroxylases"/>
</dbReference>
<dbReference type="RefSeq" id="XP_030845516.1">
    <property type="nucleotide sequence ID" value="XM_030989656.1"/>
</dbReference>
<evidence type="ECO:0000256" key="5">
    <source>
        <dbReference type="ARBA" id="ARBA00022723"/>
    </source>
</evidence>
<dbReference type="PANTHER" id="PTHR10696:SF33">
    <property type="entry name" value="GAMMA-BUTYROBETAINE DIOXYGENASE"/>
    <property type="match status" value="1"/>
</dbReference>
<evidence type="ECO:0000259" key="11">
    <source>
        <dbReference type="Pfam" id="PF06155"/>
    </source>
</evidence>
<dbReference type="AlphaFoldDB" id="A0A7M7P503"/>
<dbReference type="InParanoid" id="A0A7M7P503"/>
<comment type="similarity">
    <text evidence="4">Belongs to the gamma-BBH/TMLD family.</text>
</comment>
<comment type="pathway">
    <text evidence="3">Amine and polyamine biosynthesis; carnitine biosynthesis.</text>
</comment>
<dbReference type="InterPro" id="IPR003819">
    <property type="entry name" value="TauD/TfdA-like"/>
</dbReference>
<evidence type="ECO:0000256" key="4">
    <source>
        <dbReference type="ARBA" id="ARBA00008654"/>
    </source>
</evidence>
<accession>A0A7M7P503</accession>
<dbReference type="RefSeq" id="XP_030845515.1">
    <property type="nucleotide sequence ID" value="XM_030989655.1"/>
</dbReference>
<dbReference type="GeneID" id="587148"/>
<evidence type="ECO:0000256" key="9">
    <source>
        <dbReference type="ARBA" id="ARBA00023004"/>
    </source>
</evidence>
<dbReference type="FunFam" id="3.30.2020.30:FF:000002">
    <property type="entry name" value="Putative gamma-butyrobetaine dioxygenase"/>
    <property type="match status" value="1"/>
</dbReference>
<evidence type="ECO:0008006" key="14">
    <source>
        <dbReference type="Google" id="ProtNLM"/>
    </source>
</evidence>
<dbReference type="EnsemblMetazoa" id="XM_030989654">
    <property type="protein sequence ID" value="XP_030845514"/>
    <property type="gene ID" value="LOC587148"/>
</dbReference>
<evidence type="ECO:0000313" key="13">
    <source>
        <dbReference type="Proteomes" id="UP000007110"/>
    </source>
</evidence>
<dbReference type="GO" id="GO:0005739">
    <property type="term" value="C:mitochondrion"/>
    <property type="evidence" value="ECO:0000318"/>
    <property type="project" value="GO_Central"/>
</dbReference>
<organism evidence="12 13">
    <name type="scientific">Strongylocentrotus purpuratus</name>
    <name type="common">Purple sea urchin</name>
    <dbReference type="NCBI Taxonomy" id="7668"/>
    <lineage>
        <taxon>Eukaryota</taxon>
        <taxon>Metazoa</taxon>
        <taxon>Echinodermata</taxon>
        <taxon>Eleutherozoa</taxon>
        <taxon>Echinozoa</taxon>
        <taxon>Echinoidea</taxon>
        <taxon>Euechinoidea</taxon>
        <taxon>Echinacea</taxon>
        <taxon>Camarodonta</taxon>
        <taxon>Echinidea</taxon>
        <taxon>Strongylocentrotidae</taxon>
        <taxon>Strongylocentrotus</taxon>
    </lineage>
</organism>
<proteinExistence type="inferred from homology"/>
<dbReference type="GO" id="GO:0045329">
    <property type="term" value="P:carnitine biosynthetic process"/>
    <property type="evidence" value="ECO:0000318"/>
    <property type="project" value="GO_Central"/>
</dbReference>
<dbReference type="Gene3D" id="3.30.2020.30">
    <property type="match status" value="1"/>
</dbReference>